<sequence>MIIRSFGSMENELTAPFPILGVAAWSGTGKTTLLEKLLPRLGEYGLSVAVIKHAHHSFDVDQPGKDSYKLRSAGAAPILVASRQRFALMQETPDQEEPDLAQLIAMMVPHKPDLVIVEGFKAWPIPKLVLYREGVGDVDILTGRWVEAVALSAPPPIDLAASVAQLDLDDSEAVAQWVVTWLSAKNDTMSSKNTSSKHMSSKQQW</sequence>
<feature type="domain" description="Molybdopterin-guanine dinucleotide biosynthesis protein B (MobB)" evidence="1">
    <location>
        <begin position="19"/>
        <end position="140"/>
    </location>
</feature>
<dbReference type="Proteomes" id="UP000011651">
    <property type="component" value="Unassembled WGS sequence"/>
</dbReference>
<dbReference type="Gene3D" id="3.40.50.300">
    <property type="entry name" value="P-loop containing nucleotide triphosphate hydrolases"/>
    <property type="match status" value="1"/>
</dbReference>
<dbReference type="InterPro" id="IPR052539">
    <property type="entry name" value="MGD_biosynthesis_adapter"/>
</dbReference>
<dbReference type="AlphaFoldDB" id="L9UAN5"/>
<dbReference type="Pfam" id="PF03205">
    <property type="entry name" value="MobB"/>
    <property type="match status" value="1"/>
</dbReference>
<dbReference type="SUPFAM" id="SSF52540">
    <property type="entry name" value="P-loop containing nucleoside triphosphate hydrolases"/>
    <property type="match status" value="1"/>
</dbReference>
<dbReference type="InterPro" id="IPR004435">
    <property type="entry name" value="MobB_dom"/>
</dbReference>
<dbReference type="PANTHER" id="PTHR40072">
    <property type="entry name" value="MOLYBDOPTERIN-GUANINE DINUCLEOTIDE BIOSYNTHESIS ADAPTER PROTEIN-RELATED"/>
    <property type="match status" value="1"/>
</dbReference>
<dbReference type="PATRIC" id="fig|1204738.3.peg.1870"/>
<dbReference type="InterPro" id="IPR027417">
    <property type="entry name" value="P-loop_NTPase"/>
</dbReference>
<dbReference type="CDD" id="cd03116">
    <property type="entry name" value="MobB"/>
    <property type="match status" value="1"/>
</dbReference>
<evidence type="ECO:0000313" key="3">
    <source>
        <dbReference type="Proteomes" id="UP000011651"/>
    </source>
</evidence>
<reference evidence="2 3" key="1">
    <citation type="journal article" date="2013" name="Genome Announc.">
        <title>Draft Genome of the Marine Gammaproteobacterium Halomonas titanicae.</title>
        <authorList>
            <person name="Sanchez-Porro C."/>
            <person name="de la Haba R.R."/>
            <person name="Cruz-Hernandez N."/>
            <person name="Gonzalez J.M."/>
            <person name="Reyes-Guirao C."/>
            <person name="Navarro-Sampedro L."/>
            <person name="Carballo M."/>
            <person name="Ventosa A."/>
        </authorList>
    </citation>
    <scope>NUCLEOTIDE SEQUENCE [LARGE SCALE GENOMIC DNA]</scope>
    <source>
        <strain evidence="2 3">BH1</strain>
    </source>
</reference>
<evidence type="ECO:0000313" key="2">
    <source>
        <dbReference type="EMBL" id="ELY21691.1"/>
    </source>
</evidence>
<dbReference type="NCBIfam" id="TIGR00176">
    <property type="entry name" value="mobB"/>
    <property type="match status" value="1"/>
</dbReference>
<accession>L9UAN5</accession>
<dbReference type="GO" id="GO:0005525">
    <property type="term" value="F:GTP binding"/>
    <property type="evidence" value="ECO:0007669"/>
    <property type="project" value="InterPro"/>
</dbReference>
<comment type="caution">
    <text evidence="2">The sequence shown here is derived from an EMBL/GenBank/DDBJ whole genome shotgun (WGS) entry which is preliminary data.</text>
</comment>
<gene>
    <name evidence="2" type="ORF">HALTITAN_1241</name>
</gene>
<organism evidence="2 3">
    <name type="scientific">Vreelandella titanicae BH1</name>
    <dbReference type="NCBI Taxonomy" id="1204738"/>
    <lineage>
        <taxon>Bacteria</taxon>
        <taxon>Pseudomonadati</taxon>
        <taxon>Pseudomonadota</taxon>
        <taxon>Gammaproteobacteria</taxon>
        <taxon>Oceanospirillales</taxon>
        <taxon>Halomonadaceae</taxon>
        <taxon>Vreelandella</taxon>
    </lineage>
</organism>
<name>L9UAN5_9GAMM</name>
<dbReference type="GO" id="GO:0006777">
    <property type="term" value="P:Mo-molybdopterin cofactor biosynthetic process"/>
    <property type="evidence" value="ECO:0007669"/>
    <property type="project" value="InterPro"/>
</dbReference>
<protein>
    <submittedName>
        <fullName evidence="2">Molybdopterin-guanine dinucleotide biosynthesis protein B (MobB)</fullName>
    </submittedName>
</protein>
<dbReference type="EMBL" id="AOPO01000004">
    <property type="protein sequence ID" value="ELY21691.1"/>
    <property type="molecule type" value="Genomic_DNA"/>
</dbReference>
<evidence type="ECO:0000259" key="1">
    <source>
        <dbReference type="Pfam" id="PF03205"/>
    </source>
</evidence>
<proteinExistence type="predicted"/>
<dbReference type="PANTHER" id="PTHR40072:SF1">
    <property type="entry name" value="MOLYBDOPTERIN-GUANINE DINUCLEOTIDE BIOSYNTHESIS ADAPTER PROTEIN"/>
    <property type="match status" value="1"/>
</dbReference>